<dbReference type="AlphaFoldDB" id="A0A3E1R5L8"/>
<protein>
    <recommendedName>
        <fullName evidence="3">Phasin domain-containing protein</fullName>
    </recommendedName>
</protein>
<sequence length="170" mass="19166">MARNRHPTDEYVNQKVHGTAHTTSQASSLPTISQLLHSSIDAAQQSNDWMLQLQHLLVDTTLSWGESLASEMQKLQNAKNPWQLATTQSEAGSQQLDLYAKEVAAAVQQMYDSQLLWLGNWDKTVETAETLDRQASPENFVLATWGKAQDEWLQLTRKWIDSLKSTDAVQ</sequence>
<dbReference type="RefSeq" id="WP_117180389.1">
    <property type="nucleotide sequence ID" value="NZ_QFZK01000035.1"/>
</dbReference>
<organism evidence="1 2">
    <name type="scientific">Rhodoferax lacus</name>
    <dbReference type="NCBI Taxonomy" id="2184758"/>
    <lineage>
        <taxon>Bacteria</taxon>
        <taxon>Pseudomonadati</taxon>
        <taxon>Pseudomonadota</taxon>
        <taxon>Betaproteobacteria</taxon>
        <taxon>Burkholderiales</taxon>
        <taxon>Comamonadaceae</taxon>
        <taxon>Rhodoferax</taxon>
    </lineage>
</organism>
<keyword evidence="2" id="KW-1185">Reference proteome</keyword>
<reference evidence="1 2" key="1">
    <citation type="submission" date="2018-05" db="EMBL/GenBank/DDBJ databases">
        <title>Rhodoferax soyangensis sp.nov., isolated from an oligotrophic freshwater lake.</title>
        <authorList>
            <person name="Park M."/>
        </authorList>
    </citation>
    <scope>NUCLEOTIDE SEQUENCE [LARGE SCALE GENOMIC DNA]</scope>
    <source>
        <strain evidence="1 2">IMCC26218</strain>
    </source>
</reference>
<evidence type="ECO:0008006" key="3">
    <source>
        <dbReference type="Google" id="ProtNLM"/>
    </source>
</evidence>
<gene>
    <name evidence="1" type="ORF">DIC66_22315</name>
</gene>
<dbReference type="EMBL" id="QFZK01000035">
    <property type="protein sequence ID" value="RFO94675.1"/>
    <property type="molecule type" value="Genomic_DNA"/>
</dbReference>
<evidence type="ECO:0000313" key="2">
    <source>
        <dbReference type="Proteomes" id="UP000260665"/>
    </source>
</evidence>
<accession>A0A3E1R5L8</accession>
<proteinExistence type="predicted"/>
<comment type="caution">
    <text evidence="1">The sequence shown here is derived from an EMBL/GenBank/DDBJ whole genome shotgun (WGS) entry which is preliminary data.</text>
</comment>
<evidence type="ECO:0000313" key="1">
    <source>
        <dbReference type="EMBL" id="RFO94675.1"/>
    </source>
</evidence>
<name>A0A3E1R5L8_9BURK</name>
<dbReference type="Proteomes" id="UP000260665">
    <property type="component" value="Unassembled WGS sequence"/>
</dbReference>